<dbReference type="InterPro" id="IPR036397">
    <property type="entry name" value="RNaseH_sf"/>
</dbReference>
<reference evidence="3 4" key="1">
    <citation type="submission" date="2016-10" db="EMBL/GenBank/DDBJ databases">
        <authorList>
            <person name="de Groot N.N."/>
        </authorList>
    </citation>
    <scope>NUCLEOTIDE SEQUENCE [LARGE SCALE GENOMIC DNA]</scope>
    <source>
        <strain evidence="3 4">DSM 26130</strain>
    </source>
</reference>
<dbReference type="PANTHER" id="PTHR35004:SF8">
    <property type="entry name" value="TRANSPOSASE RV3428C-RELATED"/>
    <property type="match status" value="1"/>
</dbReference>
<dbReference type="GO" id="GO:0015074">
    <property type="term" value="P:DNA integration"/>
    <property type="evidence" value="ECO:0007669"/>
    <property type="project" value="InterPro"/>
</dbReference>
<dbReference type="SUPFAM" id="SSF53098">
    <property type="entry name" value="Ribonuclease H-like"/>
    <property type="match status" value="1"/>
</dbReference>
<dbReference type="EMBL" id="FOLQ01000012">
    <property type="protein sequence ID" value="SFE33571.1"/>
    <property type="molecule type" value="Genomic_DNA"/>
</dbReference>
<dbReference type="Gene3D" id="1.10.10.10">
    <property type="entry name" value="Winged helix-like DNA-binding domain superfamily/Winged helix DNA-binding domain"/>
    <property type="match status" value="1"/>
</dbReference>
<dbReference type="OrthoDB" id="3193769at2"/>
<evidence type="ECO:0000313" key="4">
    <source>
        <dbReference type="Proteomes" id="UP000198598"/>
    </source>
</evidence>
<dbReference type="InterPro" id="IPR001584">
    <property type="entry name" value="Integrase_cat-core"/>
</dbReference>
<protein>
    <submittedName>
        <fullName evidence="3">Transposase</fullName>
    </submittedName>
</protein>
<proteinExistence type="inferred from homology"/>
<dbReference type="Pfam" id="PF22483">
    <property type="entry name" value="Mu-transpos_C_2"/>
    <property type="match status" value="1"/>
</dbReference>
<name>A0A1I1ZPG6_9BACT</name>
<dbReference type="Proteomes" id="UP000198598">
    <property type="component" value="Unassembled WGS sequence"/>
</dbReference>
<dbReference type="InterPro" id="IPR054353">
    <property type="entry name" value="IstA-like_C"/>
</dbReference>
<dbReference type="AlphaFoldDB" id="A0A1I1ZPG6"/>
<evidence type="ECO:0000256" key="1">
    <source>
        <dbReference type="ARBA" id="ARBA00009277"/>
    </source>
</evidence>
<dbReference type="STRING" id="662367.SAMN05216167_112181"/>
<dbReference type="RefSeq" id="WP_093831238.1">
    <property type="nucleotide sequence ID" value="NZ_FOLQ01000012.1"/>
</dbReference>
<evidence type="ECO:0000259" key="2">
    <source>
        <dbReference type="PROSITE" id="PS50994"/>
    </source>
</evidence>
<comment type="similarity">
    <text evidence="1">Belongs to the transposase IS21/IS408/IS1162 family.</text>
</comment>
<feature type="domain" description="Integrase catalytic" evidence="2">
    <location>
        <begin position="136"/>
        <end position="315"/>
    </location>
</feature>
<evidence type="ECO:0000313" key="3">
    <source>
        <dbReference type="EMBL" id="SFE33571.1"/>
    </source>
</evidence>
<dbReference type="InterPro" id="IPR036388">
    <property type="entry name" value="WH-like_DNA-bd_sf"/>
</dbReference>
<organism evidence="3 4">
    <name type="scientific">Spirosoma endophyticum</name>
    <dbReference type="NCBI Taxonomy" id="662367"/>
    <lineage>
        <taxon>Bacteria</taxon>
        <taxon>Pseudomonadati</taxon>
        <taxon>Bacteroidota</taxon>
        <taxon>Cytophagia</taxon>
        <taxon>Cytophagales</taxon>
        <taxon>Cytophagaceae</taxon>
        <taxon>Spirosoma</taxon>
    </lineage>
</organism>
<dbReference type="PROSITE" id="PS50994">
    <property type="entry name" value="INTEGRASE"/>
    <property type="match status" value="1"/>
</dbReference>
<dbReference type="GO" id="GO:0003676">
    <property type="term" value="F:nucleic acid binding"/>
    <property type="evidence" value="ECO:0007669"/>
    <property type="project" value="InterPro"/>
</dbReference>
<dbReference type="NCBIfam" id="NF033546">
    <property type="entry name" value="transpos_IS21"/>
    <property type="match status" value="1"/>
</dbReference>
<sequence>MANLRLPMYQIRRILQLRQQGYSKRAIAATLAIARNTVEHYLAIIEAHFADLEQALSWQDEQLHRLFTYSVDPKADRLGDLYQRFEGFEQQLSKPGVTRFHLWATYKQANPNGVQYTQFCQRYKQWMRTQQTVMHLEHKAGDKLYVDFAGKRLSLVDQSSGEEKPVEFFVAILGCSQLTYAQAVASQNKEDFITALQNALHFLGGVPLAIVPDNLKAAVQTANRYEPDLNEAIQDFAAHYGTCIYPARSRRPRDKSLVEGAVNILYTRVYVPLQERIFHSLESLNQAIADLVEAHNQQLFQGKDYSRRQRFLSLEADLLRPLPMSPYLIKGYRMAKVLTNCHVLLQPDKHYYSVPHRFVSQAVKLIYTQQTVEIYHQHQRIATHTRVRLAHGYSTNMDHLPSHQQWVSQWSPAFFREQGLGKGPYVGQAIEQLLGRIEGSAGTYPQQIYRSCAGILSLARKVDSARLEKACERALHYGTVSYKVIRRILEAELDRLPLTEEVTCSIPTHDNIRGAAAYQ</sequence>
<keyword evidence="4" id="KW-1185">Reference proteome</keyword>
<accession>A0A1I1ZPG6</accession>
<gene>
    <name evidence="3" type="ORF">SAMN05216167_112181</name>
</gene>
<dbReference type="Gene3D" id="3.30.420.10">
    <property type="entry name" value="Ribonuclease H-like superfamily/Ribonuclease H"/>
    <property type="match status" value="1"/>
</dbReference>
<dbReference type="InterPro" id="IPR012337">
    <property type="entry name" value="RNaseH-like_sf"/>
</dbReference>
<dbReference type="PANTHER" id="PTHR35004">
    <property type="entry name" value="TRANSPOSASE RV3428C-RELATED"/>
    <property type="match status" value="1"/>
</dbReference>